<comment type="function">
    <text evidence="1 15">Specifically methylates guanosine-37 in various tRNAs.</text>
</comment>
<evidence type="ECO:0000256" key="7">
    <source>
        <dbReference type="ARBA" id="ARBA00022490"/>
    </source>
</evidence>
<accession>A0A4R1QQJ0</accession>
<evidence type="ECO:0000256" key="15">
    <source>
        <dbReference type="HAMAP-Rule" id="MF_00605"/>
    </source>
</evidence>
<sequence>MEDVMNFHVLTLFPEMISQGGQASILGRALKNGCISLHPVDIRDYTENKHKKVDDYPYGGGAGMLMQAQPVYDTYLSVKEGIEAEKVRVIYLTPQGRRFDQKMAKELSREQDLIFLCGHYEGIDERVLEEIVTDYVSVGDYVLTGGELPAMVMIDAIARLVPGVLNNETSADFESFHNDLLEYPQYSRPEEWKGKRVPSVLLSGNHAKIEAWRQEQSILRTKGRRPDLYEKYEEKRRVIERLLKKNKFLYMDMIESLRRGRGELVYNETGGVTVWDADADVYMLAAFGEASAEEMVKELPYERGMNQIVVHQEYLLRKVEERFQIEEIIPVRHAVYTQKVPLFVSKEIEIRPLGIEYLEEVIEHYHMVSEDYIREQLLGGKLAGAFVEGRLAGFAGEHKEGSLGILEIYEEYRRRGLAASLEAYMINRHLANGFTPYGDVLTENEASLRLQEKLGLCISKDELYWVIVNKKCNENRD</sequence>
<dbReference type="InterPro" id="IPR002649">
    <property type="entry name" value="tRNA_m1G_MeTrfase_TrmD"/>
</dbReference>
<reference evidence="17 18" key="1">
    <citation type="submission" date="2019-03" db="EMBL/GenBank/DDBJ databases">
        <title>Genomic Encyclopedia of Type Strains, Phase IV (KMG-IV): sequencing the most valuable type-strain genomes for metagenomic binning, comparative biology and taxonomic classification.</title>
        <authorList>
            <person name="Goeker M."/>
        </authorList>
    </citation>
    <scope>NUCLEOTIDE SEQUENCE [LARGE SCALE GENOMIC DNA]</scope>
    <source>
        <strain evidence="17 18">DSM 100556</strain>
    </source>
</reference>
<evidence type="ECO:0000256" key="6">
    <source>
        <dbReference type="ARBA" id="ARBA00014679"/>
    </source>
</evidence>
<dbReference type="EMBL" id="SLUO01000014">
    <property type="protein sequence ID" value="TCL55677.1"/>
    <property type="molecule type" value="Genomic_DNA"/>
</dbReference>
<evidence type="ECO:0000256" key="1">
    <source>
        <dbReference type="ARBA" id="ARBA00002634"/>
    </source>
</evidence>
<keyword evidence="11 15" id="KW-0819">tRNA processing</keyword>
<dbReference type="RefSeq" id="WP_242843251.1">
    <property type="nucleotide sequence ID" value="NZ_JPNB01000001.1"/>
</dbReference>
<feature type="binding site" evidence="15">
    <location>
        <position position="118"/>
    </location>
    <ligand>
        <name>S-adenosyl-L-methionine</name>
        <dbReference type="ChEBI" id="CHEBI:59789"/>
    </ligand>
</feature>
<evidence type="ECO:0000313" key="17">
    <source>
        <dbReference type="EMBL" id="TCL55677.1"/>
    </source>
</evidence>
<evidence type="ECO:0000256" key="8">
    <source>
        <dbReference type="ARBA" id="ARBA00022603"/>
    </source>
</evidence>
<dbReference type="Gene3D" id="1.10.1270.20">
    <property type="entry name" value="tRNA(m1g37)methyltransferase, domain 2"/>
    <property type="match status" value="1"/>
</dbReference>
<comment type="caution">
    <text evidence="17">The sequence shown here is derived from an EMBL/GenBank/DDBJ whole genome shotgun (WGS) entry which is preliminary data.</text>
</comment>
<dbReference type="STRING" id="1469948.GCA_000732725_01185"/>
<dbReference type="PANTHER" id="PTHR46417">
    <property type="entry name" value="TRNA (GUANINE-N(1)-)-METHYLTRANSFERASE"/>
    <property type="match status" value="1"/>
</dbReference>
<dbReference type="GO" id="GO:0016747">
    <property type="term" value="F:acyltransferase activity, transferring groups other than amino-acyl groups"/>
    <property type="evidence" value="ECO:0007669"/>
    <property type="project" value="InterPro"/>
</dbReference>
<evidence type="ECO:0000256" key="5">
    <source>
        <dbReference type="ARBA" id="ARBA00012807"/>
    </source>
</evidence>
<feature type="binding site" evidence="15">
    <location>
        <begin position="138"/>
        <end position="143"/>
    </location>
    <ligand>
        <name>S-adenosyl-L-methionine</name>
        <dbReference type="ChEBI" id="CHEBI:59789"/>
    </ligand>
</feature>
<evidence type="ECO:0000256" key="9">
    <source>
        <dbReference type="ARBA" id="ARBA00022679"/>
    </source>
</evidence>
<keyword evidence="9 15" id="KW-0808">Transferase</keyword>
<evidence type="ECO:0000313" key="18">
    <source>
        <dbReference type="Proteomes" id="UP000295718"/>
    </source>
</evidence>
<proteinExistence type="inferred from homology"/>
<dbReference type="FunFam" id="3.40.1280.10:FF:000001">
    <property type="entry name" value="tRNA (guanine-N(1)-)-methyltransferase"/>
    <property type="match status" value="1"/>
</dbReference>
<dbReference type="InterPro" id="IPR016009">
    <property type="entry name" value="tRNA_MeTrfase_TRMD/TRM10"/>
</dbReference>
<dbReference type="InterPro" id="IPR013653">
    <property type="entry name" value="GCN5-like_dom"/>
</dbReference>
<feature type="domain" description="N-acetyltransferase" evidence="16">
    <location>
        <begin position="348"/>
        <end position="473"/>
    </location>
</feature>
<dbReference type="InterPro" id="IPR023148">
    <property type="entry name" value="tRNA_m1G_MeTrfase_C_sf"/>
</dbReference>
<dbReference type="HAMAP" id="MF_00605">
    <property type="entry name" value="TrmD"/>
    <property type="match status" value="1"/>
</dbReference>
<protein>
    <recommendedName>
        <fullName evidence="6 15">tRNA (guanine-N(1)-)-methyltransferase</fullName>
        <ecNumber evidence="5 15">2.1.1.228</ecNumber>
    </recommendedName>
    <alternativeName>
        <fullName evidence="12 15">M1G-methyltransferase</fullName>
    </alternativeName>
    <alternativeName>
        <fullName evidence="13 15">tRNA [GM37] methyltransferase</fullName>
    </alternativeName>
</protein>
<dbReference type="CDD" id="cd18080">
    <property type="entry name" value="TrmD-like"/>
    <property type="match status" value="1"/>
</dbReference>
<dbReference type="GO" id="GO:0005829">
    <property type="term" value="C:cytosol"/>
    <property type="evidence" value="ECO:0007669"/>
    <property type="project" value="TreeGrafter"/>
</dbReference>
<evidence type="ECO:0000256" key="2">
    <source>
        <dbReference type="ARBA" id="ARBA00004496"/>
    </source>
</evidence>
<evidence type="ECO:0000256" key="11">
    <source>
        <dbReference type="ARBA" id="ARBA00022694"/>
    </source>
</evidence>
<dbReference type="GO" id="GO:0002939">
    <property type="term" value="P:tRNA N1-guanine methylation"/>
    <property type="evidence" value="ECO:0007669"/>
    <property type="project" value="TreeGrafter"/>
</dbReference>
<keyword evidence="7 15" id="KW-0963">Cytoplasm</keyword>
<dbReference type="Pfam" id="PF08445">
    <property type="entry name" value="FR47"/>
    <property type="match status" value="1"/>
</dbReference>
<dbReference type="InterPro" id="IPR029026">
    <property type="entry name" value="tRNA_m1G_MTases_N"/>
</dbReference>
<evidence type="ECO:0000256" key="10">
    <source>
        <dbReference type="ARBA" id="ARBA00022691"/>
    </source>
</evidence>
<keyword evidence="8 15" id="KW-0489">Methyltransferase</keyword>
<evidence type="ECO:0000259" key="16">
    <source>
        <dbReference type="PROSITE" id="PS51186"/>
    </source>
</evidence>
<dbReference type="InterPro" id="IPR029028">
    <property type="entry name" value="Alpha/beta_knot_MTases"/>
</dbReference>
<dbReference type="InterPro" id="IPR016181">
    <property type="entry name" value="Acyl_CoA_acyltransferase"/>
</dbReference>
<dbReference type="Gene3D" id="3.40.1280.10">
    <property type="match status" value="1"/>
</dbReference>
<evidence type="ECO:0000256" key="13">
    <source>
        <dbReference type="ARBA" id="ARBA00033392"/>
    </source>
</evidence>
<dbReference type="NCBIfam" id="TIGR00088">
    <property type="entry name" value="trmD"/>
    <property type="match status" value="1"/>
</dbReference>
<evidence type="ECO:0000256" key="4">
    <source>
        <dbReference type="ARBA" id="ARBA00011738"/>
    </source>
</evidence>
<dbReference type="EC" id="2.1.1.228" evidence="5 15"/>
<evidence type="ECO:0000256" key="14">
    <source>
        <dbReference type="ARBA" id="ARBA00047783"/>
    </source>
</evidence>
<dbReference type="PANTHER" id="PTHR46417:SF1">
    <property type="entry name" value="TRNA (GUANINE-N(1)-)-METHYLTRANSFERASE"/>
    <property type="match status" value="1"/>
</dbReference>
<keyword evidence="10 15" id="KW-0949">S-adenosyl-L-methionine</keyword>
<evidence type="ECO:0000256" key="12">
    <source>
        <dbReference type="ARBA" id="ARBA00029736"/>
    </source>
</evidence>
<dbReference type="AlphaFoldDB" id="A0A4R1QQJ0"/>
<evidence type="ECO:0000256" key="3">
    <source>
        <dbReference type="ARBA" id="ARBA00007630"/>
    </source>
</evidence>
<gene>
    <name evidence="15" type="primary">trmD</name>
    <name evidence="17" type="ORF">EDD76_11488</name>
</gene>
<name>A0A4R1QQJ0_9FIRM</name>
<comment type="subunit">
    <text evidence="4 15">Homodimer.</text>
</comment>
<dbReference type="Gene3D" id="3.40.630.30">
    <property type="match status" value="1"/>
</dbReference>
<keyword evidence="18" id="KW-1185">Reference proteome</keyword>
<dbReference type="PROSITE" id="PS51186">
    <property type="entry name" value="GNAT"/>
    <property type="match status" value="1"/>
</dbReference>
<comment type="subcellular location">
    <subcellularLocation>
        <location evidence="2 15">Cytoplasm</location>
    </subcellularLocation>
</comment>
<dbReference type="Pfam" id="PF01746">
    <property type="entry name" value="tRNA_m1G_MT"/>
    <property type="match status" value="1"/>
</dbReference>
<comment type="similarity">
    <text evidence="3 15">Belongs to the RNA methyltransferase TrmD family.</text>
</comment>
<dbReference type="GO" id="GO:0052906">
    <property type="term" value="F:tRNA (guanine(37)-N1)-methyltransferase activity"/>
    <property type="evidence" value="ECO:0007669"/>
    <property type="project" value="UniProtKB-UniRule"/>
</dbReference>
<dbReference type="InterPro" id="IPR000182">
    <property type="entry name" value="GNAT_dom"/>
</dbReference>
<dbReference type="SUPFAM" id="SSF75217">
    <property type="entry name" value="alpha/beta knot"/>
    <property type="match status" value="1"/>
</dbReference>
<dbReference type="NCBIfam" id="NF000648">
    <property type="entry name" value="PRK00026.1"/>
    <property type="match status" value="1"/>
</dbReference>
<dbReference type="SUPFAM" id="SSF55729">
    <property type="entry name" value="Acyl-CoA N-acyltransferases (Nat)"/>
    <property type="match status" value="1"/>
</dbReference>
<comment type="catalytic activity">
    <reaction evidence="14 15">
        <text>guanosine(37) in tRNA + S-adenosyl-L-methionine = N(1)-methylguanosine(37) in tRNA + S-adenosyl-L-homocysteine + H(+)</text>
        <dbReference type="Rhea" id="RHEA:36899"/>
        <dbReference type="Rhea" id="RHEA-COMP:10145"/>
        <dbReference type="Rhea" id="RHEA-COMP:10147"/>
        <dbReference type="ChEBI" id="CHEBI:15378"/>
        <dbReference type="ChEBI" id="CHEBI:57856"/>
        <dbReference type="ChEBI" id="CHEBI:59789"/>
        <dbReference type="ChEBI" id="CHEBI:73542"/>
        <dbReference type="ChEBI" id="CHEBI:74269"/>
        <dbReference type="EC" id="2.1.1.228"/>
    </reaction>
</comment>
<organism evidence="17 18">
    <name type="scientific">Kineothrix alysoides</name>
    <dbReference type="NCBI Taxonomy" id="1469948"/>
    <lineage>
        <taxon>Bacteria</taxon>
        <taxon>Bacillati</taxon>
        <taxon>Bacillota</taxon>
        <taxon>Clostridia</taxon>
        <taxon>Lachnospirales</taxon>
        <taxon>Lachnospiraceae</taxon>
        <taxon>Kineothrix</taxon>
    </lineage>
</organism>
<dbReference type="Proteomes" id="UP000295718">
    <property type="component" value="Unassembled WGS sequence"/>
</dbReference>